<dbReference type="PANTHER" id="PTHR30204">
    <property type="entry name" value="REDOX-CYCLING DRUG-SENSING TRANSCRIPTIONAL ACTIVATOR SOXR"/>
    <property type="match status" value="1"/>
</dbReference>
<organism evidence="3 4">
    <name type="scientific">Streptomyces stramineus</name>
    <dbReference type="NCBI Taxonomy" id="173861"/>
    <lineage>
        <taxon>Bacteria</taxon>
        <taxon>Bacillati</taxon>
        <taxon>Actinomycetota</taxon>
        <taxon>Actinomycetes</taxon>
        <taxon>Kitasatosporales</taxon>
        <taxon>Streptomycetaceae</taxon>
        <taxon>Streptomyces</taxon>
    </lineage>
</organism>
<dbReference type="RefSeq" id="WP_344085345.1">
    <property type="nucleotide sequence ID" value="NZ_BAAAHB010000004.1"/>
</dbReference>
<dbReference type="Gene3D" id="1.10.1660.10">
    <property type="match status" value="1"/>
</dbReference>
<gene>
    <name evidence="3" type="ORF">GCM10009544_07140</name>
</gene>
<dbReference type="Proteomes" id="UP001499895">
    <property type="component" value="Unassembled WGS sequence"/>
</dbReference>
<dbReference type="PROSITE" id="PS00552">
    <property type="entry name" value="HTH_MERR_1"/>
    <property type="match status" value="1"/>
</dbReference>
<keyword evidence="1" id="KW-0238">DNA-binding</keyword>
<dbReference type="PROSITE" id="PS50937">
    <property type="entry name" value="HTH_MERR_2"/>
    <property type="match status" value="1"/>
</dbReference>
<evidence type="ECO:0000313" key="4">
    <source>
        <dbReference type="Proteomes" id="UP001499895"/>
    </source>
</evidence>
<feature type="domain" description="HTH merR-type" evidence="2">
    <location>
        <begin position="1"/>
        <end position="68"/>
    </location>
</feature>
<reference evidence="4" key="1">
    <citation type="journal article" date="2019" name="Int. J. Syst. Evol. Microbiol.">
        <title>The Global Catalogue of Microorganisms (GCM) 10K type strain sequencing project: providing services to taxonomists for standard genome sequencing and annotation.</title>
        <authorList>
            <consortium name="The Broad Institute Genomics Platform"/>
            <consortium name="The Broad Institute Genome Sequencing Center for Infectious Disease"/>
            <person name="Wu L."/>
            <person name="Ma J."/>
        </authorList>
    </citation>
    <scope>NUCLEOTIDE SEQUENCE [LARGE SCALE GENOMIC DNA]</scope>
    <source>
        <strain evidence="4">JCM 10649</strain>
    </source>
</reference>
<comment type="caution">
    <text evidence="3">The sequence shown here is derived from an EMBL/GenBank/DDBJ whole genome shotgun (WGS) entry which is preliminary data.</text>
</comment>
<dbReference type="InterPro" id="IPR047057">
    <property type="entry name" value="MerR_fam"/>
</dbReference>
<accession>A0ABP3JA78</accession>
<dbReference type="Pfam" id="PF13411">
    <property type="entry name" value="MerR_1"/>
    <property type="match status" value="1"/>
</dbReference>
<sequence length="152" mass="16483">MRIGELARRTGVSERLLRYYEEQGLLLPARRPSGYREYRESDVVTVRGIRTLLGAGLGTATIAALLPCMSDDGERLVPACTEMLPELHRERRRIDEAVARLLAARGALDGIITETATSAGPGGDACRAAEVEELSRLKELSVVGGAPRPEAR</sequence>
<dbReference type="PANTHER" id="PTHR30204:SF97">
    <property type="entry name" value="MERR FAMILY REGULATORY PROTEIN"/>
    <property type="match status" value="1"/>
</dbReference>
<keyword evidence="4" id="KW-1185">Reference proteome</keyword>
<dbReference type="PRINTS" id="PR00040">
    <property type="entry name" value="HTHMERR"/>
</dbReference>
<evidence type="ECO:0000256" key="1">
    <source>
        <dbReference type="ARBA" id="ARBA00023125"/>
    </source>
</evidence>
<dbReference type="EMBL" id="BAAAHB010000004">
    <property type="protein sequence ID" value="GAA0446880.1"/>
    <property type="molecule type" value="Genomic_DNA"/>
</dbReference>
<dbReference type="SUPFAM" id="SSF46955">
    <property type="entry name" value="Putative DNA-binding domain"/>
    <property type="match status" value="1"/>
</dbReference>
<dbReference type="InterPro" id="IPR009061">
    <property type="entry name" value="DNA-bd_dom_put_sf"/>
</dbReference>
<proteinExistence type="predicted"/>
<evidence type="ECO:0000259" key="2">
    <source>
        <dbReference type="PROSITE" id="PS50937"/>
    </source>
</evidence>
<name>A0ABP3JA78_9ACTN</name>
<dbReference type="SMART" id="SM00422">
    <property type="entry name" value="HTH_MERR"/>
    <property type="match status" value="1"/>
</dbReference>
<evidence type="ECO:0000313" key="3">
    <source>
        <dbReference type="EMBL" id="GAA0446880.1"/>
    </source>
</evidence>
<protein>
    <submittedName>
        <fullName evidence="3">MerR family transcriptional regulator</fullName>
    </submittedName>
</protein>
<dbReference type="InterPro" id="IPR000551">
    <property type="entry name" value="MerR-type_HTH_dom"/>
</dbReference>